<evidence type="ECO:0000256" key="10">
    <source>
        <dbReference type="SAM" id="MobiDB-lite"/>
    </source>
</evidence>
<reference evidence="13" key="1">
    <citation type="submission" date="2018-03" db="EMBL/GenBank/DDBJ databases">
        <authorList>
            <person name="Guldener U."/>
        </authorList>
    </citation>
    <scope>NUCLEOTIDE SEQUENCE</scope>
</reference>
<evidence type="ECO:0000259" key="12">
    <source>
        <dbReference type="Pfam" id="PF09335"/>
    </source>
</evidence>
<dbReference type="GO" id="GO:0000022">
    <property type="term" value="P:mitotic spindle elongation"/>
    <property type="evidence" value="ECO:0007669"/>
    <property type="project" value="TreeGrafter"/>
</dbReference>
<evidence type="ECO:0000256" key="3">
    <source>
        <dbReference type="ARBA" id="ARBA00008640"/>
    </source>
</evidence>
<evidence type="ECO:0000256" key="7">
    <source>
        <dbReference type="ARBA" id="ARBA00022989"/>
    </source>
</evidence>
<protein>
    <recommendedName>
        <fullName evidence="4">Golgi apparatus membrane protein TVP38</fullName>
    </recommendedName>
    <alternativeName>
        <fullName evidence="5">Golgi apparatus membrane protein tvp38</fullName>
    </alternativeName>
</protein>
<dbReference type="GO" id="GO:0000139">
    <property type="term" value="C:Golgi membrane"/>
    <property type="evidence" value="ECO:0007669"/>
    <property type="project" value="UniProtKB-SubCell"/>
</dbReference>
<evidence type="ECO:0000313" key="14">
    <source>
        <dbReference type="Proteomes" id="UP001187682"/>
    </source>
</evidence>
<evidence type="ECO:0000256" key="2">
    <source>
        <dbReference type="ARBA" id="ARBA00004653"/>
    </source>
</evidence>
<accession>A0AAE8SR23</accession>
<evidence type="ECO:0000256" key="8">
    <source>
        <dbReference type="ARBA" id="ARBA00023034"/>
    </source>
</evidence>
<evidence type="ECO:0000256" key="11">
    <source>
        <dbReference type="SAM" id="Phobius"/>
    </source>
</evidence>
<name>A0AAE8SR23_9PEZI</name>
<proteinExistence type="inferred from homology"/>
<comment type="subcellular location">
    <subcellularLocation>
        <location evidence="2">Golgi apparatus membrane</location>
        <topology evidence="2">Multi-pass membrane protein</topology>
    </subcellularLocation>
</comment>
<evidence type="ECO:0000256" key="5">
    <source>
        <dbReference type="ARBA" id="ARBA00020673"/>
    </source>
</evidence>
<comment type="similarity">
    <text evidence="3">Belongs to the TVP38/TMEM64 family.</text>
</comment>
<keyword evidence="14" id="KW-1185">Reference proteome</keyword>
<keyword evidence="8" id="KW-0333">Golgi apparatus</keyword>
<dbReference type="Proteomes" id="UP001187682">
    <property type="component" value="Unassembled WGS sequence"/>
</dbReference>
<evidence type="ECO:0000256" key="6">
    <source>
        <dbReference type="ARBA" id="ARBA00022692"/>
    </source>
</evidence>
<feature type="region of interest" description="Disordered" evidence="10">
    <location>
        <begin position="361"/>
        <end position="385"/>
    </location>
</feature>
<evidence type="ECO:0000256" key="4">
    <source>
        <dbReference type="ARBA" id="ARBA00013533"/>
    </source>
</evidence>
<feature type="region of interest" description="Disordered" evidence="10">
    <location>
        <begin position="16"/>
        <end position="44"/>
    </location>
</feature>
<comment type="function">
    <text evidence="1">Golgi membrane protein involved in vesicular trafficking and spindle migration.</text>
</comment>
<keyword evidence="7 11" id="KW-1133">Transmembrane helix</keyword>
<dbReference type="EMBL" id="ONZQ02000001">
    <property type="protein sequence ID" value="SPN97117.1"/>
    <property type="molecule type" value="Genomic_DNA"/>
</dbReference>
<feature type="transmembrane region" description="Helical" evidence="11">
    <location>
        <begin position="270"/>
        <end position="291"/>
    </location>
</feature>
<dbReference type="InterPro" id="IPR051076">
    <property type="entry name" value="Golgi_membrane_TVP38/TMEM64"/>
</dbReference>
<dbReference type="InterPro" id="IPR032816">
    <property type="entry name" value="VTT_dom"/>
</dbReference>
<dbReference type="PANTHER" id="PTHR47549">
    <property type="entry name" value="GOLGI APPARATUS MEMBRANE PROTEIN TVP38-RELATED"/>
    <property type="match status" value="1"/>
</dbReference>
<dbReference type="Pfam" id="PF09335">
    <property type="entry name" value="VTT_dom"/>
    <property type="match status" value="1"/>
</dbReference>
<evidence type="ECO:0000313" key="13">
    <source>
        <dbReference type="EMBL" id="SPN97117.1"/>
    </source>
</evidence>
<feature type="domain" description="VTT" evidence="12">
    <location>
        <begin position="137"/>
        <end position="252"/>
    </location>
</feature>
<dbReference type="GO" id="GO:0016192">
    <property type="term" value="P:vesicle-mediated transport"/>
    <property type="evidence" value="ECO:0007669"/>
    <property type="project" value="TreeGrafter"/>
</dbReference>
<feature type="transmembrane region" description="Helical" evidence="11">
    <location>
        <begin position="152"/>
        <end position="176"/>
    </location>
</feature>
<evidence type="ECO:0000256" key="9">
    <source>
        <dbReference type="ARBA" id="ARBA00023136"/>
    </source>
</evidence>
<dbReference type="PANTHER" id="PTHR47549:SF1">
    <property type="entry name" value="GOLGI APPARATUS MEMBRANE PROTEIN TVP38"/>
    <property type="match status" value="1"/>
</dbReference>
<evidence type="ECO:0000256" key="1">
    <source>
        <dbReference type="ARBA" id="ARBA00002978"/>
    </source>
</evidence>
<comment type="caution">
    <text evidence="13">The sequence shown here is derived from an EMBL/GenBank/DDBJ whole genome shotgun (WGS) entry which is preliminary data.</text>
</comment>
<dbReference type="AlphaFoldDB" id="A0AAE8SR23"/>
<feature type="transmembrane region" description="Helical" evidence="11">
    <location>
        <begin position="75"/>
        <end position="97"/>
    </location>
</feature>
<feature type="compositionally biased region" description="Gly residues" evidence="10">
    <location>
        <begin position="375"/>
        <end position="385"/>
    </location>
</feature>
<organism evidence="13 14">
    <name type="scientific">Cephalotrichum gorgonifer</name>
    <dbReference type="NCBI Taxonomy" id="2041049"/>
    <lineage>
        <taxon>Eukaryota</taxon>
        <taxon>Fungi</taxon>
        <taxon>Dikarya</taxon>
        <taxon>Ascomycota</taxon>
        <taxon>Pezizomycotina</taxon>
        <taxon>Sordariomycetes</taxon>
        <taxon>Hypocreomycetidae</taxon>
        <taxon>Microascales</taxon>
        <taxon>Microascaceae</taxon>
        <taxon>Cephalotrichum</taxon>
    </lineage>
</organism>
<keyword evidence="9 11" id="KW-0472">Membrane</keyword>
<feature type="transmembrane region" description="Helical" evidence="11">
    <location>
        <begin position="118"/>
        <end position="140"/>
    </location>
</feature>
<gene>
    <name evidence="13" type="ORF">DNG_00633</name>
</gene>
<keyword evidence="6 11" id="KW-0812">Transmembrane</keyword>
<sequence length="385" mass="40725">MPGDYFSAARALSLSPTPRSPAVDRPFTRPRTASSARLSNAPRRGTGNTFAARLRDNLYATGYTTLRAFLLLSPAYRLLALLGSLALFIFCVLFLAYSGRIFTALAPIAKSWRETTGAWLVIWLVVFVAAFPPLIGYSTATTVAGFIYGFPHAWPIVATASTAGSLASFVASRTVLSGYVNRLVGRDHRFVALGQVLRREGIMMLTMIRFCPLPYSLSNGFLATIPSIGPLPFAVSTALASPKLLVHVFIGSRIALLVEEDASMSAGTKALNYISMALSAAVGVTVGWVIYRRTMARAAEIALETAGEEGLASPGGTFPSPRMGGIMEDGGYMDGADPGDVLADVDDISLWDGDGGAVYRDESTDRLTPSSGFATGNGKGVGARG</sequence>